<name>A0ABS3WBB1_9BACL</name>
<keyword evidence="1" id="KW-0472">Membrane</keyword>
<feature type="transmembrane region" description="Helical" evidence="1">
    <location>
        <begin position="149"/>
        <end position="169"/>
    </location>
</feature>
<dbReference type="Proteomes" id="UP000670947">
    <property type="component" value="Unassembled WGS sequence"/>
</dbReference>
<keyword evidence="1" id="KW-0812">Transmembrane</keyword>
<evidence type="ECO:0008006" key="4">
    <source>
        <dbReference type="Google" id="ProtNLM"/>
    </source>
</evidence>
<proteinExistence type="predicted"/>
<feature type="transmembrane region" description="Helical" evidence="1">
    <location>
        <begin position="61"/>
        <end position="84"/>
    </location>
</feature>
<reference evidence="2 3" key="1">
    <citation type="submission" date="2021-03" db="EMBL/GenBank/DDBJ databases">
        <title>Paenibacillus artemisicola MWE-103 whole genome sequence.</title>
        <authorList>
            <person name="Ham Y.J."/>
        </authorList>
    </citation>
    <scope>NUCLEOTIDE SEQUENCE [LARGE SCALE GENOMIC DNA]</scope>
    <source>
        <strain evidence="2 3">MWE-103</strain>
    </source>
</reference>
<evidence type="ECO:0000256" key="1">
    <source>
        <dbReference type="SAM" id="Phobius"/>
    </source>
</evidence>
<comment type="caution">
    <text evidence="2">The sequence shown here is derived from an EMBL/GenBank/DDBJ whole genome shotgun (WGS) entry which is preliminary data.</text>
</comment>
<accession>A0ABS3WBB1</accession>
<feature type="transmembrane region" description="Helical" evidence="1">
    <location>
        <begin position="96"/>
        <end position="113"/>
    </location>
</feature>
<keyword evidence="3" id="KW-1185">Reference proteome</keyword>
<organism evidence="2 3">
    <name type="scientific">Paenibacillus artemisiicola</name>
    <dbReference type="NCBI Taxonomy" id="1172618"/>
    <lineage>
        <taxon>Bacteria</taxon>
        <taxon>Bacillati</taxon>
        <taxon>Bacillota</taxon>
        <taxon>Bacilli</taxon>
        <taxon>Bacillales</taxon>
        <taxon>Paenibacillaceae</taxon>
        <taxon>Paenibacillus</taxon>
    </lineage>
</organism>
<dbReference type="RefSeq" id="WP_208848448.1">
    <property type="nucleotide sequence ID" value="NZ_JAGGDJ010000011.1"/>
</dbReference>
<evidence type="ECO:0000313" key="2">
    <source>
        <dbReference type="EMBL" id="MBO7745605.1"/>
    </source>
</evidence>
<protein>
    <recommendedName>
        <fullName evidence="4">Yip1 domain-containing protein</fullName>
    </recommendedName>
</protein>
<feature type="transmembrane region" description="Helical" evidence="1">
    <location>
        <begin position="119"/>
        <end position="137"/>
    </location>
</feature>
<feature type="transmembrane region" description="Helical" evidence="1">
    <location>
        <begin position="20"/>
        <end position="41"/>
    </location>
</feature>
<evidence type="ECO:0000313" key="3">
    <source>
        <dbReference type="Proteomes" id="UP000670947"/>
    </source>
</evidence>
<sequence>MADPTVPLSRHILPWLGRKLAAAAVATAISAVFLPALFHFASGSPSWADALTSWLFGSFLLLLYAAPFNFVYGVACSMLIELTLFRLLHRRPHAPISLLLHALCGFWALPLLFGALSGGWLGALCAALFFFADLTLASTGSRRKRLGAALAFLLLLSLVPLCVSLFAAAF</sequence>
<keyword evidence="1" id="KW-1133">Transmembrane helix</keyword>
<gene>
    <name evidence="2" type="ORF">I8J29_15450</name>
</gene>
<dbReference type="EMBL" id="JAGGDJ010000011">
    <property type="protein sequence ID" value="MBO7745605.1"/>
    <property type="molecule type" value="Genomic_DNA"/>
</dbReference>